<dbReference type="Gene3D" id="3.30.70.330">
    <property type="match status" value="2"/>
</dbReference>
<evidence type="ECO:0000313" key="5">
    <source>
        <dbReference type="EMBL" id="THU50100.1"/>
    </source>
</evidence>
<evidence type="ECO:0000256" key="2">
    <source>
        <dbReference type="PROSITE-ProRule" id="PRU00176"/>
    </source>
</evidence>
<feature type="region of interest" description="Disordered" evidence="3">
    <location>
        <begin position="47"/>
        <end position="104"/>
    </location>
</feature>
<feature type="compositionally biased region" description="Acidic residues" evidence="3">
    <location>
        <begin position="70"/>
        <end position="84"/>
    </location>
</feature>
<dbReference type="AlphaFoldDB" id="A0A4S8INH5"/>
<sequence length="536" mass="55595">MDSVPNHITLPLVTTFTFVHYIILSRCAPNPNPRGLAVVDSAAMAKKRKLTPSSAVKAPAPVVERKEEPVQEESDPDVPIDESEERTPTGADANPPVHENAQSDAASEDLGGAFAGGVGVGNDVEDVAEKDPTSIQRLLEPFPRDHLVELLRDAAVRHPDVLAEIHRIADLDPAHRKIFVHGLGWDTNAETLTAAFRQYGEIEDCNAVMDKATGKSKGYGFILFKHRAGAGRALEQPQKKIGNRMTACQLASAGPVPPPAPPVSEYTQRKIFVSNVGAEIDPQKLLLYFAKFGEIEEGPLGLDKLTGKPKGFALFVYKTIESAKKALEEPHKNFDGHILHCQKAIDGPKPNKLGFQFQATAAHHGSLHQVAGGLLGSHFSRTDKPGYLGGVGSHLSSASGAGHLMAPSASGLGFNQASQPAAAAVAAAAGLNPALGQALTAFLATQGAGLGLTNLVAGSVVNQGVPGSLANSSGHGLNSGYGGGLGGNMNTGVIGGYGSQAHTQGGFGNASIGQGGAGRNQTGFGQMGGLGPYMGR</sequence>
<dbReference type="InterPro" id="IPR000504">
    <property type="entry name" value="RRM_dom"/>
</dbReference>
<evidence type="ECO:0000256" key="1">
    <source>
        <dbReference type="ARBA" id="ARBA00022884"/>
    </source>
</evidence>
<dbReference type="InterPro" id="IPR035979">
    <property type="entry name" value="RBD_domain_sf"/>
</dbReference>
<keyword evidence="1 2" id="KW-0694">RNA-binding</keyword>
<dbReference type="SMART" id="SM00360">
    <property type="entry name" value="RRM"/>
    <property type="match status" value="2"/>
</dbReference>
<keyword evidence="6" id="KW-1185">Reference proteome</keyword>
<evidence type="ECO:0000256" key="3">
    <source>
        <dbReference type="SAM" id="MobiDB-lite"/>
    </source>
</evidence>
<protein>
    <recommendedName>
        <fullName evidence="4">RRM domain-containing protein</fullName>
    </recommendedName>
</protein>
<accession>A0A4S8INH5</accession>
<organism evidence="5 6">
    <name type="scientific">Musa balbisiana</name>
    <name type="common">Banana</name>
    <dbReference type="NCBI Taxonomy" id="52838"/>
    <lineage>
        <taxon>Eukaryota</taxon>
        <taxon>Viridiplantae</taxon>
        <taxon>Streptophyta</taxon>
        <taxon>Embryophyta</taxon>
        <taxon>Tracheophyta</taxon>
        <taxon>Spermatophyta</taxon>
        <taxon>Magnoliopsida</taxon>
        <taxon>Liliopsida</taxon>
        <taxon>Zingiberales</taxon>
        <taxon>Musaceae</taxon>
        <taxon>Musa</taxon>
    </lineage>
</organism>
<dbReference type="STRING" id="52838.A0A4S8INH5"/>
<reference evidence="5 6" key="1">
    <citation type="journal article" date="2019" name="Nat. Plants">
        <title>Genome sequencing of Musa balbisiana reveals subgenome evolution and function divergence in polyploid bananas.</title>
        <authorList>
            <person name="Yao X."/>
        </authorList>
    </citation>
    <scope>NUCLEOTIDE SEQUENCE [LARGE SCALE GENOMIC DNA]</scope>
    <source>
        <strain evidence="6">cv. DH-PKW</strain>
        <tissue evidence="5">Leaves</tissue>
    </source>
</reference>
<dbReference type="PROSITE" id="PS50102">
    <property type="entry name" value="RRM"/>
    <property type="match status" value="2"/>
</dbReference>
<dbReference type="GO" id="GO:0003723">
    <property type="term" value="F:RNA binding"/>
    <property type="evidence" value="ECO:0007669"/>
    <property type="project" value="UniProtKB-UniRule"/>
</dbReference>
<dbReference type="Proteomes" id="UP000317650">
    <property type="component" value="Chromosome 6"/>
</dbReference>
<dbReference type="GO" id="GO:0005634">
    <property type="term" value="C:nucleus"/>
    <property type="evidence" value="ECO:0007669"/>
    <property type="project" value="TreeGrafter"/>
</dbReference>
<evidence type="ECO:0000313" key="6">
    <source>
        <dbReference type="Proteomes" id="UP000317650"/>
    </source>
</evidence>
<dbReference type="EMBL" id="PYDT01000009">
    <property type="protein sequence ID" value="THU50100.1"/>
    <property type="molecule type" value="Genomic_DNA"/>
</dbReference>
<evidence type="ECO:0000259" key="4">
    <source>
        <dbReference type="PROSITE" id="PS50102"/>
    </source>
</evidence>
<dbReference type="InterPro" id="IPR012677">
    <property type="entry name" value="Nucleotide-bd_a/b_plait_sf"/>
</dbReference>
<gene>
    <name evidence="5" type="ORF">C4D60_Mb06t16510</name>
</gene>
<feature type="domain" description="RRM" evidence="4">
    <location>
        <begin position="176"/>
        <end position="253"/>
    </location>
</feature>
<dbReference type="SUPFAM" id="SSF54928">
    <property type="entry name" value="RNA-binding domain, RBD"/>
    <property type="match status" value="2"/>
</dbReference>
<comment type="caution">
    <text evidence="5">The sequence shown here is derived from an EMBL/GenBank/DDBJ whole genome shotgun (WGS) entry which is preliminary data.</text>
</comment>
<dbReference type="PANTHER" id="PTHR48024:SF9">
    <property type="entry name" value="UBP1-ASSOCIATED PROTEINS 1A-RELATED"/>
    <property type="match status" value="1"/>
</dbReference>
<name>A0A4S8INH5_MUSBA</name>
<proteinExistence type="predicted"/>
<feature type="domain" description="RRM" evidence="4">
    <location>
        <begin position="269"/>
        <end position="360"/>
    </location>
</feature>
<dbReference type="PANTHER" id="PTHR48024">
    <property type="entry name" value="GEO13361P1-RELATED"/>
    <property type="match status" value="1"/>
</dbReference>
<dbReference type="Pfam" id="PF00076">
    <property type="entry name" value="RRM_1"/>
    <property type="match status" value="2"/>
</dbReference>
<dbReference type="InterPro" id="IPR050886">
    <property type="entry name" value="RNA-binding_reg"/>
</dbReference>